<evidence type="ECO:0000256" key="1">
    <source>
        <dbReference type="ARBA" id="ARBA00022679"/>
    </source>
</evidence>
<comment type="similarity">
    <text evidence="4">Belongs to the adenylate kinase family.</text>
</comment>
<comment type="caution">
    <text evidence="6">The sequence shown here is derived from an EMBL/GenBank/DDBJ whole genome shotgun (WGS) entry which is preliminary data.</text>
</comment>
<accession>A0A507ECF3</accession>
<organism evidence="6 7">
    <name type="scientific">Powellomyces hirtus</name>
    <dbReference type="NCBI Taxonomy" id="109895"/>
    <lineage>
        <taxon>Eukaryota</taxon>
        <taxon>Fungi</taxon>
        <taxon>Fungi incertae sedis</taxon>
        <taxon>Chytridiomycota</taxon>
        <taxon>Chytridiomycota incertae sedis</taxon>
        <taxon>Chytridiomycetes</taxon>
        <taxon>Spizellomycetales</taxon>
        <taxon>Powellomycetaceae</taxon>
        <taxon>Powellomyces</taxon>
    </lineage>
</organism>
<name>A0A507ECF3_9FUNG</name>
<feature type="region of interest" description="Disordered" evidence="5">
    <location>
        <begin position="1"/>
        <end position="31"/>
    </location>
</feature>
<dbReference type="PANTHER" id="PTHR23359">
    <property type="entry name" value="NUCLEOTIDE KINASE"/>
    <property type="match status" value="1"/>
</dbReference>
<dbReference type="EMBL" id="QEAQ01000007">
    <property type="protein sequence ID" value="TPX61446.1"/>
    <property type="molecule type" value="Genomic_DNA"/>
</dbReference>
<dbReference type="GO" id="GO:0005524">
    <property type="term" value="F:ATP binding"/>
    <property type="evidence" value="ECO:0007669"/>
    <property type="project" value="InterPro"/>
</dbReference>
<sequence length="321" mass="35394">MQQPAAHGLRAATTLTSAQHQTPQDSFAHTRRSWPIKITPTTTTAITPPLPIVLVLGGPGSGKGTQSMQLSEEFSLAHLSTGELLRNEVAAGTRIGKTIGAVLVAGQLVPHEIVITILSHAIAKTDRKKHTGILIDGYPRTIEQATRFEQTIGKPTMVLYFDAPVDVLRQRLHDRGRFDDTKGAIEHRLQLHEKETAGVVHFFQSRCLAHPSSHRPPIFFHTQSALAPPSQVYAAARVHFLPTRSGGGLVLHPAKPKLPPPPPPRAYPHLYRSKPTHRLYQVPAMWRSGKAPPRPLMLSYIHTQGASLFIRKLWRNFGSVV</sequence>
<evidence type="ECO:0000313" key="7">
    <source>
        <dbReference type="Proteomes" id="UP000318582"/>
    </source>
</evidence>
<dbReference type="CDD" id="cd01428">
    <property type="entry name" value="ADK"/>
    <property type="match status" value="1"/>
</dbReference>
<dbReference type="PROSITE" id="PS00113">
    <property type="entry name" value="ADENYLATE_KINASE"/>
    <property type="match status" value="1"/>
</dbReference>
<dbReference type="AlphaFoldDB" id="A0A507ECF3"/>
<evidence type="ECO:0000256" key="5">
    <source>
        <dbReference type="SAM" id="MobiDB-lite"/>
    </source>
</evidence>
<evidence type="ECO:0000256" key="3">
    <source>
        <dbReference type="ARBA" id="ARBA00022777"/>
    </source>
</evidence>
<keyword evidence="3 4" id="KW-0418">Kinase</keyword>
<keyword evidence="2" id="KW-0547">Nucleotide-binding</keyword>
<dbReference type="GO" id="GO:0006139">
    <property type="term" value="P:nucleobase-containing compound metabolic process"/>
    <property type="evidence" value="ECO:0007669"/>
    <property type="project" value="InterPro"/>
</dbReference>
<keyword evidence="1 4" id="KW-0808">Transferase</keyword>
<dbReference type="PRINTS" id="PR00094">
    <property type="entry name" value="ADENYLTKNASE"/>
</dbReference>
<evidence type="ECO:0000313" key="6">
    <source>
        <dbReference type="EMBL" id="TPX61446.1"/>
    </source>
</evidence>
<dbReference type="InterPro" id="IPR000850">
    <property type="entry name" value="Adenylat/UMP-CMP_kin"/>
</dbReference>
<evidence type="ECO:0000256" key="4">
    <source>
        <dbReference type="RuleBase" id="RU003330"/>
    </source>
</evidence>
<proteinExistence type="inferred from homology"/>
<dbReference type="InterPro" id="IPR033690">
    <property type="entry name" value="Adenylat_kinase_CS"/>
</dbReference>
<dbReference type="STRING" id="109895.A0A507ECF3"/>
<protein>
    <submittedName>
        <fullName evidence="6">Adenylate kinase</fullName>
    </submittedName>
</protein>
<dbReference type="Gene3D" id="3.40.50.300">
    <property type="entry name" value="P-loop containing nucleotide triphosphate hydrolases"/>
    <property type="match status" value="1"/>
</dbReference>
<gene>
    <name evidence="6" type="ORF">PhCBS80983_g01089</name>
</gene>
<dbReference type="InterPro" id="IPR027417">
    <property type="entry name" value="P-loop_NTPase"/>
</dbReference>
<dbReference type="Pfam" id="PF00406">
    <property type="entry name" value="ADK"/>
    <property type="match status" value="1"/>
</dbReference>
<dbReference type="GO" id="GO:0019205">
    <property type="term" value="F:nucleobase-containing compound kinase activity"/>
    <property type="evidence" value="ECO:0007669"/>
    <property type="project" value="InterPro"/>
</dbReference>
<feature type="compositionally biased region" description="Polar residues" evidence="5">
    <location>
        <begin position="13"/>
        <end position="27"/>
    </location>
</feature>
<evidence type="ECO:0000256" key="2">
    <source>
        <dbReference type="ARBA" id="ARBA00022741"/>
    </source>
</evidence>
<dbReference type="SUPFAM" id="SSF52540">
    <property type="entry name" value="P-loop containing nucleoside triphosphate hydrolases"/>
    <property type="match status" value="1"/>
</dbReference>
<keyword evidence="7" id="KW-1185">Reference proteome</keyword>
<dbReference type="HAMAP" id="MF_00235">
    <property type="entry name" value="Adenylate_kinase_Adk"/>
    <property type="match status" value="1"/>
</dbReference>
<dbReference type="Proteomes" id="UP000318582">
    <property type="component" value="Unassembled WGS sequence"/>
</dbReference>
<reference evidence="6 7" key="1">
    <citation type="journal article" date="2019" name="Sci. Rep.">
        <title>Comparative genomics of chytrid fungi reveal insights into the obligate biotrophic and pathogenic lifestyle of Synchytrium endobioticum.</title>
        <authorList>
            <person name="van de Vossenberg B.T.L.H."/>
            <person name="Warris S."/>
            <person name="Nguyen H.D.T."/>
            <person name="van Gent-Pelzer M.P.E."/>
            <person name="Joly D.L."/>
            <person name="van de Geest H.C."/>
            <person name="Bonants P.J.M."/>
            <person name="Smith D.S."/>
            <person name="Levesque C.A."/>
            <person name="van der Lee T.A.J."/>
        </authorList>
    </citation>
    <scope>NUCLEOTIDE SEQUENCE [LARGE SCALE GENOMIC DNA]</scope>
    <source>
        <strain evidence="6 7">CBS 809.83</strain>
    </source>
</reference>